<dbReference type="RefSeq" id="WP_109674517.1">
    <property type="nucleotide sequence ID" value="NZ_QGDT01000005.1"/>
</dbReference>
<organism evidence="2 3">
    <name type="scientific">Dyadobacter jejuensis</name>
    <dbReference type="NCBI Taxonomy" id="1082580"/>
    <lineage>
        <taxon>Bacteria</taxon>
        <taxon>Pseudomonadati</taxon>
        <taxon>Bacteroidota</taxon>
        <taxon>Cytophagia</taxon>
        <taxon>Cytophagales</taxon>
        <taxon>Spirosomataceae</taxon>
        <taxon>Dyadobacter</taxon>
    </lineage>
</organism>
<evidence type="ECO:0000313" key="3">
    <source>
        <dbReference type="Proteomes" id="UP000245880"/>
    </source>
</evidence>
<dbReference type="AlphaFoldDB" id="A0A316AK44"/>
<name>A0A316AK44_9BACT</name>
<dbReference type="PANTHER" id="PTHR40050">
    <property type="entry name" value="INNER SPORE COAT PROTEIN H"/>
    <property type="match status" value="1"/>
</dbReference>
<evidence type="ECO:0000256" key="1">
    <source>
        <dbReference type="SAM" id="MobiDB-lite"/>
    </source>
</evidence>
<accession>A0A316AK44</accession>
<dbReference type="Proteomes" id="UP000245880">
    <property type="component" value="Unassembled WGS sequence"/>
</dbReference>
<proteinExistence type="predicted"/>
<dbReference type="InterPro" id="IPR014867">
    <property type="entry name" value="Spore_coat_CotH_CotH2/3/7"/>
</dbReference>
<evidence type="ECO:0000313" key="2">
    <source>
        <dbReference type="EMBL" id="PWJ57892.1"/>
    </source>
</evidence>
<dbReference type="Pfam" id="PF08757">
    <property type="entry name" value="CotH"/>
    <property type="match status" value="1"/>
</dbReference>
<dbReference type="PANTHER" id="PTHR40050:SF1">
    <property type="entry name" value="INNER SPORE COAT PROTEIN H"/>
    <property type="match status" value="1"/>
</dbReference>
<feature type="region of interest" description="Disordered" evidence="1">
    <location>
        <begin position="352"/>
        <end position="371"/>
    </location>
</feature>
<keyword evidence="3" id="KW-1185">Reference proteome</keyword>
<dbReference type="OrthoDB" id="3235126at2"/>
<dbReference type="EMBL" id="QGDT01000005">
    <property type="protein sequence ID" value="PWJ57892.1"/>
    <property type="molecule type" value="Genomic_DNA"/>
</dbReference>
<sequence length="475" mass="52745">MKAPISFLQLFIAITIALTSCKVSPSTDVVVDDPIEDNADWTTETHSNEVEPNYEVIFPQESVNTLEITMTSGDWSAIQANMVSIGMGSFGSSGGAPGGTTSTDEDPGYVATTVTFNGKVWNHVGFRLKGNSSLSSIWKSGIYKLPFRLHMDKYEDDYPAIKNQRLYGFKELSMSPAYNDNSLIREKAASDIFRAAGVPAARTAFYKVYINFGSGSKYCGVYTMVEVIDDSMVADQFGEDDGNIYKPESYFRTFTQSEFEKKNNETESDYSDVQAFITALNASNRTSNAAEWRANLESTFNVDHFLKYLAVNNTIVNWDVYGAMAHNHYLYNAPVNKLTWIPWDFNESMTVTTTSQAPTGPGGGGNAGSGRSAVSLSMTEVTSTWPLLRYIADDAVYYSQYKTYVQEFKENVFVPATMSALFDKYHNLIQPYVTGSEPEQSRYSNLSSAAAFETELSNLKTHVVTRNTAVETFLK</sequence>
<dbReference type="PROSITE" id="PS51257">
    <property type="entry name" value="PROKAR_LIPOPROTEIN"/>
    <property type="match status" value="1"/>
</dbReference>
<gene>
    <name evidence="2" type="ORF">CLV98_10572</name>
</gene>
<reference evidence="2 3" key="1">
    <citation type="submission" date="2018-03" db="EMBL/GenBank/DDBJ databases">
        <title>Genomic Encyclopedia of Archaeal and Bacterial Type Strains, Phase II (KMG-II): from individual species to whole genera.</title>
        <authorList>
            <person name="Goeker M."/>
        </authorList>
    </citation>
    <scope>NUCLEOTIDE SEQUENCE [LARGE SCALE GENOMIC DNA]</scope>
    <source>
        <strain evidence="2 3">DSM 100346</strain>
    </source>
</reference>
<comment type="caution">
    <text evidence="2">The sequence shown here is derived from an EMBL/GenBank/DDBJ whole genome shotgun (WGS) entry which is preliminary data.</text>
</comment>
<protein>
    <submittedName>
        <fullName evidence="2">CotH protein</fullName>
    </submittedName>
</protein>